<dbReference type="Proteomes" id="UP000037822">
    <property type="component" value="Unassembled WGS sequence"/>
</dbReference>
<comment type="subcellular location">
    <subcellularLocation>
        <location evidence="1">Periplasm</location>
    </subcellularLocation>
</comment>
<keyword evidence="7" id="KW-1185">Reference proteome</keyword>
<dbReference type="GO" id="GO:1904680">
    <property type="term" value="F:peptide transmembrane transporter activity"/>
    <property type="evidence" value="ECO:0007669"/>
    <property type="project" value="TreeGrafter"/>
</dbReference>
<proteinExistence type="inferred from homology"/>
<gene>
    <name evidence="6" type="ORF">AE618_13915</name>
</gene>
<accession>A0A0N1N3G5</accession>
<comment type="caution">
    <text evidence="6">The sequence shown here is derived from an EMBL/GenBank/DDBJ whole genome shotgun (WGS) entry which is preliminary data.</text>
</comment>
<dbReference type="SUPFAM" id="SSF53850">
    <property type="entry name" value="Periplasmic binding protein-like II"/>
    <property type="match status" value="1"/>
</dbReference>
<sequence>MLKTLLKTALATALASTALTGLAAAQELKVGVQNMAPWLDPGRDFSNVGSQFYFNAFDPLIGKDPSKAESVWQPGIATSWTQVSPTTIELKIRQGVTFHNGDPMTAEDVVFSFDRIINSTFPPYTVRKRDTLPNMAKIEAVDAETIRITATKPEPLFETLLNVQQGMIVPKKYIMALTGDPNVAEPSDFEAFALKPVGTGPYKISEFIPNQRLVYERHDGFWGEKAPFQKVTVQRIPELSGRLTALKNAEVDLVTNIPPDQLDPIASDAKLKVEGMQTPLFHVVIFNTQNPKMANPKLRQALSYAIDRKTLNEALWYGKAKVPTSHTFAQFGPLYMPELATFEYDPAKARALLKEAGYDGMPIRYDIQAAYYTNGLLAAQAIQEMWGAVGVKTQLNVTEQWTGSDPTMMARGWSNPMYFPDPAGAFGIMWAPTGNSASEGRFKADDAYIALWEKFRFSTDLAERKQAYAGLMQAIKNDPPVLPLYQPYESYGMKRSLAWRPLPGHIPYVLDFRAGRITLAAR</sequence>
<dbReference type="InterPro" id="IPR000914">
    <property type="entry name" value="SBP_5_dom"/>
</dbReference>
<feature type="signal peptide" evidence="4">
    <location>
        <begin position="1"/>
        <end position="25"/>
    </location>
</feature>
<dbReference type="InterPro" id="IPR039424">
    <property type="entry name" value="SBP_5"/>
</dbReference>
<feature type="domain" description="Solute-binding protein family 5" evidence="5">
    <location>
        <begin position="73"/>
        <end position="435"/>
    </location>
</feature>
<evidence type="ECO:0000256" key="4">
    <source>
        <dbReference type="SAM" id="SignalP"/>
    </source>
</evidence>
<evidence type="ECO:0000313" key="7">
    <source>
        <dbReference type="Proteomes" id="UP000037822"/>
    </source>
</evidence>
<dbReference type="GO" id="GO:0030288">
    <property type="term" value="C:outer membrane-bounded periplasmic space"/>
    <property type="evidence" value="ECO:0007669"/>
    <property type="project" value="UniProtKB-ARBA"/>
</dbReference>
<dbReference type="GO" id="GO:0043190">
    <property type="term" value="C:ATP-binding cassette (ABC) transporter complex"/>
    <property type="evidence" value="ECO:0007669"/>
    <property type="project" value="InterPro"/>
</dbReference>
<dbReference type="Pfam" id="PF00496">
    <property type="entry name" value="SBP_bac_5"/>
    <property type="match status" value="1"/>
</dbReference>
<evidence type="ECO:0000313" key="6">
    <source>
        <dbReference type="EMBL" id="KPH80405.1"/>
    </source>
</evidence>
<dbReference type="PANTHER" id="PTHR30290:SF38">
    <property type="entry name" value="D,D-DIPEPTIDE-BINDING PERIPLASMIC PROTEIN DDPA-RELATED"/>
    <property type="match status" value="1"/>
</dbReference>
<evidence type="ECO:0000256" key="3">
    <source>
        <dbReference type="ARBA" id="ARBA00022729"/>
    </source>
</evidence>
<dbReference type="InterPro" id="IPR030678">
    <property type="entry name" value="Peptide/Ni-bd"/>
</dbReference>
<dbReference type="PATRIC" id="fig|1526658.3.peg.2712"/>
<evidence type="ECO:0000256" key="1">
    <source>
        <dbReference type="ARBA" id="ARBA00004418"/>
    </source>
</evidence>
<dbReference type="AlphaFoldDB" id="A0A0N1N3G5"/>
<dbReference type="Gene3D" id="3.90.76.10">
    <property type="entry name" value="Dipeptide-binding Protein, Domain 1"/>
    <property type="match status" value="1"/>
</dbReference>
<dbReference type="Gene3D" id="3.10.105.10">
    <property type="entry name" value="Dipeptide-binding Protein, Domain 3"/>
    <property type="match status" value="1"/>
</dbReference>
<keyword evidence="3 4" id="KW-0732">Signal</keyword>
<evidence type="ECO:0000256" key="2">
    <source>
        <dbReference type="ARBA" id="ARBA00005695"/>
    </source>
</evidence>
<dbReference type="PIRSF" id="PIRSF002741">
    <property type="entry name" value="MppA"/>
    <property type="match status" value="1"/>
</dbReference>
<protein>
    <submittedName>
        <fullName evidence="6">ABC transporter substrate-binding protein</fullName>
    </submittedName>
</protein>
<dbReference type="GO" id="GO:0015833">
    <property type="term" value="P:peptide transport"/>
    <property type="evidence" value="ECO:0007669"/>
    <property type="project" value="TreeGrafter"/>
</dbReference>
<dbReference type="RefSeq" id="WP_054209665.1">
    <property type="nucleotide sequence ID" value="NZ_LGSZ01000042.1"/>
</dbReference>
<feature type="chain" id="PRO_5005878483" evidence="4">
    <location>
        <begin position="26"/>
        <end position="522"/>
    </location>
</feature>
<dbReference type="EMBL" id="LGSZ01000042">
    <property type="protein sequence ID" value="KPH80405.1"/>
    <property type="molecule type" value="Genomic_DNA"/>
</dbReference>
<dbReference type="OrthoDB" id="9803988at2"/>
<evidence type="ECO:0000259" key="5">
    <source>
        <dbReference type="Pfam" id="PF00496"/>
    </source>
</evidence>
<organism evidence="6 7">
    <name type="scientific">Bosea vaviloviae</name>
    <dbReference type="NCBI Taxonomy" id="1526658"/>
    <lineage>
        <taxon>Bacteria</taxon>
        <taxon>Pseudomonadati</taxon>
        <taxon>Pseudomonadota</taxon>
        <taxon>Alphaproteobacteria</taxon>
        <taxon>Hyphomicrobiales</taxon>
        <taxon>Boseaceae</taxon>
        <taxon>Bosea</taxon>
    </lineage>
</organism>
<name>A0A0N1N3G5_9HYPH</name>
<reference evidence="6 7" key="1">
    <citation type="submission" date="2015-07" db="EMBL/GenBank/DDBJ databases">
        <title>Whole genome sequencing of Bosea vaviloviae isolated from cave pool.</title>
        <authorList>
            <person name="Tan N.E.H."/>
            <person name="Lee Y.P."/>
            <person name="Gan H.M."/>
            <person name="Barton H."/>
            <person name="Savka M.A."/>
        </authorList>
    </citation>
    <scope>NUCLEOTIDE SEQUENCE [LARGE SCALE GENOMIC DNA]</scope>
    <source>
        <strain evidence="6 7">SD260</strain>
    </source>
</reference>
<dbReference type="PANTHER" id="PTHR30290">
    <property type="entry name" value="PERIPLASMIC BINDING COMPONENT OF ABC TRANSPORTER"/>
    <property type="match status" value="1"/>
</dbReference>
<dbReference type="Gene3D" id="3.40.190.10">
    <property type="entry name" value="Periplasmic binding protein-like II"/>
    <property type="match status" value="1"/>
</dbReference>
<comment type="similarity">
    <text evidence="2">Belongs to the bacterial solute-binding protein 5 family.</text>
</comment>